<evidence type="ECO:0000256" key="3">
    <source>
        <dbReference type="ARBA" id="ARBA00022729"/>
    </source>
</evidence>
<evidence type="ECO:0008006" key="10">
    <source>
        <dbReference type="Google" id="ProtNLM"/>
    </source>
</evidence>
<keyword evidence="5" id="KW-0998">Cell outer membrane</keyword>
<dbReference type="InterPro" id="IPR012944">
    <property type="entry name" value="SusD_RagB_dom"/>
</dbReference>
<dbReference type="STRING" id="1503925.TH53_08075"/>
<evidence type="ECO:0000313" key="9">
    <source>
        <dbReference type="Proteomes" id="UP000032049"/>
    </source>
</evidence>
<evidence type="ECO:0000256" key="5">
    <source>
        <dbReference type="ARBA" id="ARBA00023237"/>
    </source>
</evidence>
<dbReference type="OrthoDB" id="5694214at2"/>
<feature type="domain" description="RagB/SusD" evidence="6">
    <location>
        <begin position="286"/>
        <end position="556"/>
    </location>
</feature>
<keyword evidence="4" id="KW-0472">Membrane</keyword>
<keyword evidence="9" id="KW-1185">Reference proteome</keyword>
<dbReference type="EMBL" id="JXRA01000031">
    <property type="protein sequence ID" value="KIO77602.1"/>
    <property type="molecule type" value="Genomic_DNA"/>
</dbReference>
<proteinExistence type="inferred from homology"/>
<feature type="domain" description="SusD-like N-terminal" evidence="7">
    <location>
        <begin position="99"/>
        <end position="207"/>
    </location>
</feature>
<protein>
    <recommendedName>
        <fullName evidence="10">SusD protein</fullName>
    </recommendedName>
</protein>
<comment type="subcellular location">
    <subcellularLocation>
        <location evidence="1">Cell outer membrane</location>
    </subcellularLocation>
</comment>
<dbReference type="Pfam" id="PF14322">
    <property type="entry name" value="SusD-like_3"/>
    <property type="match status" value="1"/>
</dbReference>
<evidence type="ECO:0000256" key="4">
    <source>
        <dbReference type="ARBA" id="ARBA00023136"/>
    </source>
</evidence>
<dbReference type="AlphaFoldDB" id="A0A0D0GK19"/>
<dbReference type="SUPFAM" id="SSF48452">
    <property type="entry name" value="TPR-like"/>
    <property type="match status" value="1"/>
</dbReference>
<evidence type="ECO:0000313" key="8">
    <source>
        <dbReference type="EMBL" id="KIO77602.1"/>
    </source>
</evidence>
<evidence type="ECO:0000259" key="6">
    <source>
        <dbReference type="Pfam" id="PF07980"/>
    </source>
</evidence>
<evidence type="ECO:0000256" key="2">
    <source>
        <dbReference type="ARBA" id="ARBA00006275"/>
    </source>
</evidence>
<dbReference type="Proteomes" id="UP000032049">
    <property type="component" value="Unassembled WGS sequence"/>
</dbReference>
<keyword evidence="3" id="KW-0732">Signal</keyword>
<evidence type="ECO:0000259" key="7">
    <source>
        <dbReference type="Pfam" id="PF14322"/>
    </source>
</evidence>
<comment type="caution">
    <text evidence="8">The sequence shown here is derived from an EMBL/GenBank/DDBJ whole genome shotgun (WGS) entry which is preliminary data.</text>
</comment>
<dbReference type="RefSeq" id="WP_041880520.1">
    <property type="nucleotide sequence ID" value="NZ_CP157278.1"/>
</dbReference>
<name>A0A0D0GK19_9SPHI</name>
<dbReference type="InterPro" id="IPR033985">
    <property type="entry name" value="SusD-like_N"/>
</dbReference>
<dbReference type="Pfam" id="PF07980">
    <property type="entry name" value="SusD_RagB"/>
    <property type="match status" value="1"/>
</dbReference>
<organism evidence="8 9">
    <name type="scientific">Pedobacter lusitanus</name>
    <dbReference type="NCBI Taxonomy" id="1503925"/>
    <lineage>
        <taxon>Bacteria</taxon>
        <taxon>Pseudomonadati</taxon>
        <taxon>Bacteroidota</taxon>
        <taxon>Sphingobacteriia</taxon>
        <taxon>Sphingobacteriales</taxon>
        <taxon>Sphingobacteriaceae</taxon>
        <taxon>Pedobacter</taxon>
    </lineage>
</organism>
<dbReference type="GO" id="GO:0009279">
    <property type="term" value="C:cell outer membrane"/>
    <property type="evidence" value="ECO:0007669"/>
    <property type="project" value="UniProtKB-SubCell"/>
</dbReference>
<comment type="similarity">
    <text evidence="2">Belongs to the SusD family.</text>
</comment>
<reference evidence="8 9" key="1">
    <citation type="submission" date="2015-01" db="EMBL/GenBank/DDBJ databases">
        <title>Draft genome sequence of Pedobacter sp. NL19 isolated from sludge of an effluent treatment pond in an abandoned uranium mine.</title>
        <authorList>
            <person name="Santos T."/>
            <person name="Caetano T."/>
            <person name="Covas C."/>
            <person name="Cruz A."/>
            <person name="Mendo S."/>
        </authorList>
    </citation>
    <scope>NUCLEOTIDE SEQUENCE [LARGE SCALE GENOMIC DNA]</scope>
    <source>
        <strain evidence="8 9">NL19</strain>
    </source>
</reference>
<gene>
    <name evidence="8" type="ORF">TH53_08075</name>
</gene>
<dbReference type="Gene3D" id="1.25.40.390">
    <property type="match status" value="1"/>
</dbReference>
<evidence type="ECO:0000256" key="1">
    <source>
        <dbReference type="ARBA" id="ARBA00004442"/>
    </source>
</evidence>
<accession>A0A0D0GK19</accession>
<dbReference type="InterPro" id="IPR011990">
    <property type="entry name" value="TPR-like_helical_dom_sf"/>
</dbReference>
<dbReference type="PROSITE" id="PS51257">
    <property type="entry name" value="PROKAR_LIPOPROTEIN"/>
    <property type="match status" value="1"/>
</dbReference>
<sequence>MKSNYIRYIIFATIVVAGFSSCKQEDFLDRFPKDKINEQIYFKSEVDLKLYANQFYTALPVEFSNNDNNSDNMIPGNRNTFLSGIYVVPASGGGWDWGNIRSCNFFLKRYEKSEIPEAAKQKYAAEVRFFRALFYWQKVIQFGAVPILEQDLTENSPELFASQNTHKEVMDFVLKDLDFAVANLTEPSAENRLNKYAALALKARICLWEGTFRKYHGLADEHVFLQATADAAQTIINSNLYGLYSTGNPGQDYRNLFIQDDLSKNKEAILSRIYISNINTTNYTRAISAGNTGYSKDFVRSYLCKDGLPPALSPLYAGDDTPENEVKDRDPRYTQTIATPGYVMTQNPDGTQDKISIPRVGTSATTTGYQVIKGRSSDPAQSNANQETIDRFIFRYAEVLLNYAEAKAELGQLDQTVVDVSINKLRARAGMPNMVLANLVADPNTIFPGVSLPLQEIRRERRVELAGDGFRFNDLLRWKAGKLIERPETILGMKLTPAYKTNYPSSQVSGIALNADGYIRVYSNITNRLWYDKMYLYPLPIDQLTLNGNLKQNPGW</sequence>